<dbReference type="AlphaFoldDB" id="A0A7U3VPZ8"/>
<keyword evidence="3" id="KW-1185">Reference proteome</keyword>
<dbReference type="Pfam" id="PF13481">
    <property type="entry name" value="AAA_25"/>
    <property type="match status" value="1"/>
</dbReference>
<sequence>MPEPEPEPEADEQGMTSEEHFEDRLRKLEAELLDTDDLNNIPALEPIINDVLFRDTLARMYGASGTFKSFVALDFAASVGTGTNWHGQRVHQGDVIYLVAEGSRGIRKRVRAWEQHHNRKMTGVRFLPRPVQAMDVEWLVLIELCRRQQPALIIVDTQARVTVGVEENSNTEMGRVVDRMEQLRGASGACVLLVHHSGHDSDRGRGATAVKGALQTELGVERKGKSLEDITVTLKTGKQKDDEELGDVVFGLHQVILAGEAKEDGSAVTSVVLVHLDPIDQERVANGQRTRAEEVADRLDAEKVPANWGRDKLRSECARLGIQARNEVLAEVVKLRRERTNAAKRLSPNLSPNLSPTLSGTGQEEWDEPPVPDPGTG</sequence>
<dbReference type="SUPFAM" id="SSF52540">
    <property type="entry name" value="P-loop containing nucleoside triphosphate hydrolases"/>
    <property type="match status" value="1"/>
</dbReference>
<dbReference type="InterPro" id="IPR027417">
    <property type="entry name" value="P-loop_NTPase"/>
</dbReference>
<feature type="compositionally biased region" description="Polar residues" evidence="1">
    <location>
        <begin position="348"/>
        <end position="362"/>
    </location>
</feature>
<organism evidence="2 3">
    <name type="scientific">Actinacidiphila reveromycinica</name>
    <dbReference type="NCBI Taxonomy" id="659352"/>
    <lineage>
        <taxon>Bacteria</taxon>
        <taxon>Bacillati</taxon>
        <taxon>Actinomycetota</taxon>
        <taxon>Actinomycetes</taxon>
        <taxon>Kitasatosporales</taxon>
        <taxon>Streptomycetaceae</taxon>
        <taxon>Actinacidiphila</taxon>
    </lineage>
</organism>
<feature type="region of interest" description="Disordered" evidence="1">
    <location>
        <begin position="343"/>
        <end position="377"/>
    </location>
</feature>
<evidence type="ECO:0000313" key="3">
    <source>
        <dbReference type="Proteomes" id="UP000595703"/>
    </source>
</evidence>
<reference evidence="2 3" key="1">
    <citation type="journal article" date="2010" name="J. Bacteriol.">
        <title>Biochemical characterization of a novel indole prenyltransferase from Streptomyces sp. SN-593.</title>
        <authorList>
            <person name="Takahashi S."/>
            <person name="Takagi H."/>
            <person name="Toyoda A."/>
            <person name="Uramoto M."/>
            <person name="Nogawa T."/>
            <person name="Ueki M."/>
            <person name="Sakaki Y."/>
            <person name="Osada H."/>
        </authorList>
    </citation>
    <scope>NUCLEOTIDE SEQUENCE [LARGE SCALE GENOMIC DNA]</scope>
    <source>
        <strain evidence="2 3">SN-593</strain>
    </source>
</reference>
<dbReference type="EMBL" id="AP018365">
    <property type="protein sequence ID" value="BBA99245.1"/>
    <property type="molecule type" value="Genomic_DNA"/>
</dbReference>
<dbReference type="Gene3D" id="3.40.50.300">
    <property type="entry name" value="P-loop containing nucleotide triphosphate hydrolases"/>
    <property type="match status" value="1"/>
</dbReference>
<dbReference type="RefSeq" id="WP_202235260.1">
    <property type="nucleotide sequence ID" value="NZ_AP018365.1"/>
</dbReference>
<evidence type="ECO:0000313" key="2">
    <source>
        <dbReference type="EMBL" id="BBA99245.1"/>
    </source>
</evidence>
<feature type="region of interest" description="Disordered" evidence="1">
    <location>
        <begin position="1"/>
        <end position="20"/>
    </location>
</feature>
<accession>A0A7U3VPZ8</accession>
<feature type="compositionally biased region" description="Acidic residues" evidence="1">
    <location>
        <begin position="1"/>
        <end position="12"/>
    </location>
</feature>
<dbReference type="KEGG" id="arev:RVR_5784"/>
<reference evidence="2 3" key="2">
    <citation type="journal article" date="2011" name="J. Antibiot.">
        <title>Furaquinocins I and J: novel polyketide isoprenoid hybrid compounds from Streptomyces reveromyceticus SN-593.</title>
        <authorList>
            <person name="Panthee S."/>
            <person name="Takahashi S."/>
            <person name="Takagi H."/>
            <person name="Nogawa T."/>
            <person name="Oowada E."/>
            <person name="Uramoto M."/>
            <person name="Osada H."/>
        </authorList>
    </citation>
    <scope>NUCLEOTIDE SEQUENCE [LARGE SCALE GENOMIC DNA]</scope>
    <source>
        <strain evidence="2 3">SN-593</strain>
    </source>
</reference>
<reference evidence="2 3" key="3">
    <citation type="journal article" date="2011" name="Nat. Chem. Biol.">
        <title>Reveromycin A biosynthesis uses RevG and RevJ for stereospecific spiroacetal formation.</title>
        <authorList>
            <person name="Takahashi S."/>
            <person name="Toyoda A."/>
            <person name="Sekiyama Y."/>
            <person name="Takagi H."/>
            <person name="Nogawa T."/>
            <person name="Uramoto M."/>
            <person name="Suzuki R."/>
            <person name="Koshino H."/>
            <person name="Kumano T."/>
            <person name="Panthee S."/>
            <person name="Dairi T."/>
            <person name="Ishikawa J."/>
            <person name="Ikeda H."/>
            <person name="Sakaki Y."/>
            <person name="Osada H."/>
        </authorList>
    </citation>
    <scope>NUCLEOTIDE SEQUENCE [LARGE SCALE GENOMIC DNA]</scope>
    <source>
        <strain evidence="2 3">SN-593</strain>
    </source>
</reference>
<dbReference type="Proteomes" id="UP000595703">
    <property type="component" value="Chromosome"/>
</dbReference>
<reference evidence="2 3" key="4">
    <citation type="journal article" date="2020" name="Sci. Rep.">
        <title>beta-carboline chemical signals induce reveromycin production through a LuxR family regulator in Streptomyces sp. SN-593.</title>
        <authorList>
            <person name="Panthee S."/>
            <person name="Kito N."/>
            <person name="Hayashi T."/>
            <person name="Shimizu T."/>
            <person name="Ishikawa J."/>
            <person name="Hamamoto H."/>
            <person name="Osada H."/>
            <person name="Takahashi S."/>
        </authorList>
    </citation>
    <scope>NUCLEOTIDE SEQUENCE [LARGE SCALE GENOMIC DNA]</scope>
    <source>
        <strain evidence="2 3">SN-593</strain>
    </source>
</reference>
<gene>
    <name evidence="2" type="ORF">RVR_5784</name>
</gene>
<protein>
    <recommendedName>
        <fullName evidence="4">AAA family ATPase</fullName>
    </recommendedName>
</protein>
<evidence type="ECO:0008006" key="4">
    <source>
        <dbReference type="Google" id="ProtNLM"/>
    </source>
</evidence>
<name>A0A7U3VPZ8_9ACTN</name>
<proteinExistence type="predicted"/>
<evidence type="ECO:0000256" key="1">
    <source>
        <dbReference type="SAM" id="MobiDB-lite"/>
    </source>
</evidence>